<organism evidence="2 3">
    <name type="scientific">Arachis duranensis</name>
    <name type="common">Wild peanut</name>
    <dbReference type="NCBI Taxonomy" id="130453"/>
    <lineage>
        <taxon>Eukaryota</taxon>
        <taxon>Viridiplantae</taxon>
        <taxon>Streptophyta</taxon>
        <taxon>Embryophyta</taxon>
        <taxon>Tracheophyta</taxon>
        <taxon>Spermatophyta</taxon>
        <taxon>Magnoliopsida</taxon>
        <taxon>eudicotyledons</taxon>
        <taxon>Gunneridae</taxon>
        <taxon>Pentapetalae</taxon>
        <taxon>rosids</taxon>
        <taxon>fabids</taxon>
        <taxon>Fabales</taxon>
        <taxon>Fabaceae</taxon>
        <taxon>Papilionoideae</taxon>
        <taxon>50 kb inversion clade</taxon>
        <taxon>dalbergioids sensu lato</taxon>
        <taxon>Dalbergieae</taxon>
        <taxon>Pterocarpus clade</taxon>
        <taxon>Arachis</taxon>
    </lineage>
</organism>
<reference evidence="3" key="2">
    <citation type="submission" date="2025-08" db="UniProtKB">
        <authorList>
            <consortium name="RefSeq"/>
        </authorList>
    </citation>
    <scope>IDENTIFICATION</scope>
    <source>
        <tissue evidence="3">Whole plant</tissue>
    </source>
</reference>
<dbReference type="GeneID" id="110280935"/>
<name>A0A9C6WWA7_ARADU</name>
<proteinExistence type="predicted"/>
<dbReference type="Proteomes" id="UP000515211">
    <property type="component" value="Chromosome 5"/>
</dbReference>
<keyword evidence="2" id="KW-1185">Reference proteome</keyword>
<sequence>MPSCVADRGRGARTRAMQGRSKVRTGEESPLPWLRSPTSSSPQARVTVIHGGAKEREGPRGKEGCSRSAAAVGRMAALADLLAAVYACRYIAGAPRRRRNPSSWFEFRYLRVEIKVVVEPPELLVAAFTRGNCRSCRLIGQRVAAAFRARFTD</sequence>
<dbReference type="KEGG" id="adu:110280935"/>
<feature type="region of interest" description="Disordered" evidence="1">
    <location>
        <begin position="1"/>
        <end position="45"/>
    </location>
</feature>
<gene>
    <name evidence="3" type="primary">LOC110280935</name>
</gene>
<evidence type="ECO:0000313" key="3">
    <source>
        <dbReference type="RefSeq" id="XP_052118383.1"/>
    </source>
</evidence>
<dbReference type="RefSeq" id="XP_052118383.1">
    <property type="nucleotide sequence ID" value="XM_052262423.1"/>
</dbReference>
<evidence type="ECO:0000256" key="1">
    <source>
        <dbReference type="SAM" id="MobiDB-lite"/>
    </source>
</evidence>
<dbReference type="AlphaFoldDB" id="A0A9C6WWA7"/>
<evidence type="ECO:0000313" key="2">
    <source>
        <dbReference type="Proteomes" id="UP000515211"/>
    </source>
</evidence>
<reference evidence="2" key="1">
    <citation type="journal article" date="2016" name="Nat. Genet.">
        <title>The genome sequences of Arachis duranensis and Arachis ipaensis, the diploid ancestors of cultivated peanut.</title>
        <authorList>
            <person name="Bertioli D.J."/>
            <person name="Cannon S.B."/>
            <person name="Froenicke L."/>
            <person name="Huang G."/>
            <person name="Farmer A.D."/>
            <person name="Cannon E.K."/>
            <person name="Liu X."/>
            <person name="Gao D."/>
            <person name="Clevenger J."/>
            <person name="Dash S."/>
            <person name="Ren L."/>
            <person name="Moretzsohn M.C."/>
            <person name="Shirasawa K."/>
            <person name="Huang W."/>
            <person name="Vidigal B."/>
            <person name="Abernathy B."/>
            <person name="Chu Y."/>
            <person name="Niederhuth C.E."/>
            <person name="Umale P."/>
            <person name="Araujo A.C."/>
            <person name="Kozik A."/>
            <person name="Kim K.D."/>
            <person name="Burow M.D."/>
            <person name="Varshney R.K."/>
            <person name="Wang X."/>
            <person name="Zhang X."/>
            <person name="Barkley N."/>
            <person name="Guimaraes P.M."/>
            <person name="Isobe S."/>
            <person name="Guo B."/>
            <person name="Liao B."/>
            <person name="Stalker H.T."/>
            <person name="Schmitz R.J."/>
            <person name="Scheffler B.E."/>
            <person name="Leal-Bertioli S.C."/>
            <person name="Xun X."/>
            <person name="Jackson S.A."/>
            <person name="Michelmore R."/>
            <person name="Ozias-Akins P."/>
        </authorList>
    </citation>
    <scope>NUCLEOTIDE SEQUENCE [LARGE SCALE GENOMIC DNA]</scope>
    <source>
        <strain evidence="2">cv. V14167</strain>
    </source>
</reference>
<protein>
    <submittedName>
        <fullName evidence="3">Uncharacterized protein LOC110280935 isoform X1</fullName>
    </submittedName>
</protein>
<accession>A0A9C6WWA7</accession>